<keyword evidence="3" id="KW-1185">Reference proteome</keyword>
<proteinExistence type="predicted"/>
<accession>A0AAD9Z1C8</accession>
<dbReference type="EMBL" id="JASNWA010000009">
    <property type="protein sequence ID" value="KAK3169904.1"/>
    <property type="molecule type" value="Genomic_DNA"/>
</dbReference>
<evidence type="ECO:0000313" key="2">
    <source>
        <dbReference type="EMBL" id="KAK3169904.1"/>
    </source>
</evidence>
<dbReference type="AlphaFoldDB" id="A0AAD9Z1C8"/>
<evidence type="ECO:0008006" key="4">
    <source>
        <dbReference type="Google" id="ProtNLM"/>
    </source>
</evidence>
<organism evidence="2 3">
    <name type="scientific">Lepraria neglecta</name>
    <dbReference type="NCBI Taxonomy" id="209136"/>
    <lineage>
        <taxon>Eukaryota</taxon>
        <taxon>Fungi</taxon>
        <taxon>Dikarya</taxon>
        <taxon>Ascomycota</taxon>
        <taxon>Pezizomycotina</taxon>
        <taxon>Lecanoromycetes</taxon>
        <taxon>OSLEUM clade</taxon>
        <taxon>Lecanoromycetidae</taxon>
        <taxon>Lecanorales</taxon>
        <taxon>Lecanorineae</taxon>
        <taxon>Stereocaulaceae</taxon>
        <taxon>Lepraria</taxon>
    </lineage>
</organism>
<keyword evidence="1" id="KW-0732">Signal</keyword>
<comment type="caution">
    <text evidence="2">The sequence shown here is derived from an EMBL/GenBank/DDBJ whole genome shotgun (WGS) entry which is preliminary data.</text>
</comment>
<sequence length="201" mass="21716">MRLFSLLSIFLASLASAVKGALPEGYESATSQPWHLMSLQTYNETDYVPGDNFLGSIDFIFNDTNNGVTATCCNLQIDSGMRQPLPGFSTFIPNAGIEESPSLISFTFVDSTIGTGSDCWRTVEPGHGSVIDPDNSYFCDNTVMQYKWTGNSLDLKESLGCGNSTLKVVTGSTDLPSLICYEIDDGTQCETVTQTNLAAEL</sequence>
<reference evidence="2" key="1">
    <citation type="submission" date="2022-11" db="EMBL/GenBank/DDBJ databases">
        <title>Chromosomal genome sequence assembly and mating type (MAT) locus characterization of the leprose asexual lichenized fungus Lepraria neglecta (Nyl.) Erichsen.</title>
        <authorList>
            <person name="Allen J.L."/>
            <person name="Pfeffer B."/>
        </authorList>
    </citation>
    <scope>NUCLEOTIDE SEQUENCE</scope>
    <source>
        <strain evidence="2">Allen 5258</strain>
    </source>
</reference>
<dbReference type="Proteomes" id="UP001276659">
    <property type="component" value="Unassembled WGS sequence"/>
</dbReference>
<name>A0AAD9Z1C8_9LECA</name>
<evidence type="ECO:0000256" key="1">
    <source>
        <dbReference type="SAM" id="SignalP"/>
    </source>
</evidence>
<gene>
    <name evidence="2" type="ORF">OEA41_009288</name>
</gene>
<feature type="chain" id="PRO_5042186241" description="Ubiquitin 3 binding protein But2 C-terminal domain-containing protein" evidence="1">
    <location>
        <begin position="21"/>
        <end position="201"/>
    </location>
</feature>
<protein>
    <recommendedName>
        <fullName evidence="4">Ubiquitin 3 binding protein But2 C-terminal domain-containing protein</fullName>
    </recommendedName>
</protein>
<evidence type="ECO:0000313" key="3">
    <source>
        <dbReference type="Proteomes" id="UP001276659"/>
    </source>
</evidence>
<feature type="signal peptide" evidence="1">
    <location>
        <begin position="1"/>
        <end position="20"/>
    </location>
</feature>